<dbReference type="AlphaFoldDB" id="A0A517MDB5"/>
<dbReference type="EC" id="2.9.1.1" evidence="4"/>
<name>A0A517MDB5_9BACT</name>
<dbReference type="InterPro" id="IPR015424">
    <property type="entry name" value="PyrdxlP-dep_Trfase"/>
</dbReference>
<dbReference type="PANTHER" id="PTHR32328">
    <property type="entry name" value="L-SERYL-TRNA(SEC) SELENIUM TRANSFERASE"/>
    <property type="match status" value="1"/>
</dbReference>
<evidence type="ECO:0000313" key="4">
    <source>
        <dbReference type="EMBL" id="QDS92816.1"/>
    </source>
</evidence>
<comment type="similarity">
    <text evidence="3">Belongs to the SelA family.</text>
</comment>
<proteinExistence type="inferred from homology"/>
<dbReference type="KEGG" id="rml:FF011L_15650"/>
<evidence type="ECO:0000256" key="3">
    <source>
        <dbReference type="ARBA" id="ARBA00044507"/>
    </source>
</evidence>
<sequence length="441" mass="46990">MAIPHWTVDLLKRQLSDVAEQLTNPDTVRQFRTRANSLLQELPQAATRVWDQAKSEVQQQWGRRFSLGDGTLINASGIAQGGNVEGPPLLPAVIAAGTEPLAAFRAARTNAHEYWKMQAQRACEQIKSEDLLVAGSVEGAVLAIANLASLSGATIFIPRCCALQMPSGIVLPDLLAASKTQVRELGSSEGTTTADWQRAAPKEGDIIIVAGDMDKMELPAKERKCLVVRILADATVHPLPESVSPTPPTIAQTLAGESDVVIVSGNGLISGPECGLICGSAQAIQDLAASPLWPAVCGSHSTWAMMLTALQQPTPLSDMLEVSQENLNHRAQNLAIRFAASTEQEGGKIGECKITNDSASLVAGQPYQLPSYQLRLKHSQLSALEWQKQLMSQSPALLTEADGDSIVVDLRWVDVNQDDDLAAAICGSSKSDSQTPSPQAS</sequence>
<dbReference type="EMBL" id="CP036262">
    <property type="protein sequence ID" value="QDS92816.1"/>
    <property type="molecule type" value="Genomic_DNA"/>
</dbReference>
<evidence type="ECO:0000256" key="2">
    <source>
        <dbReference type="ARBA" id="ARBA00022898"/>
    </source>
</evidence>
<gene>
    <name evidence="4" type="primary">selA</name>
    <name evidence="4" type="ORF">FF011L_15650</name>
</gene>
<organism evidence="4 5">
    <name type="scientific">Roseimaritima multifibrata</name>
    <dbReference type="NCBI Taxonomy" id="1930274"/>
    <lineage>
        <taxon>Bacteria</taxon>
        <taxon>Pseudomonadati</taxon>
        <taxon>Planctomycetota</taxon>
        <taxon>Planctomycetia</taxon>
        <taxon>Pirellulales</taxon>
        <taxon>Pirellulaceae</taxon>
        <taxon>Roseimaritima</taxon>
    </lineage>
</organism>
<dbReference type="Gene3D" id="3.40.640.10">
    <property type="entry name" value="Type I PLP-dependent aspartate aminotransferase-like (Major domain)"/>
    <property type="match status" value="1"/>
</dbReference>
<accession>A0A517MDB5</accession>
<dbReference type="InterPro" id="IPR018319">
    <property type="entry name" value="SelA-like"/>
</dbReference>
<dbReference type="Proteomes" id="UP000320672">
    <property type="component" value="Chromosome"/>
</dbReference>
<dbReference type="GO" id="GO:0004125">
    <property type="term" value="F:L-seryl-tRNA(Sec) selenium transferase activity"/>
    <property type="evidence" value="ECO:0007669"/>
    <property type="project" value="UniProtKB-EC"/>
</dbReference>
<reference evidence="4 5" key="1">
    <citation type="submission" date="2019-02" db="EMBL/GenBank/DDBJ databases">
        <title>Deep-cultivation of Planctomycetes and their phenomic and genomic characterization uncovers novel biology.</title>
        <authorList>
            <person name="Wiegand S."/>
            <person name="Jogler M."/>
            <person name="Boedeker C."/>
            <person name="Pinto D."/>
            <person name="Vollmers J."/>
            <person name="Rivas-Marin E."/>
            <person name="Kohn T."/>
            <person name="Peeters S.H."/>
            <person name="Heuer A."/>
            <person name="Rast P."/>
            <person name="Oberbeckmann S."/>
            <person name="Bunk B."/>
            <person name="Jeske O."/>
            <person name="Meyerdierks A."/>
            <person name="Storesund J.E."/>
            <person name="Kallscheuer N."/>
            <person name="Luecker S."/>
            <person name="Lage O.M."/>
            <person name="Pohl T."/>
            <person name="Merkel B.J."/>
            <person name="Hornburger P."/>
            <person name="Mueller R.-W."/>
            <person name="Bruemmer F."/>
            <person name="Labrenz M."/>
            <person name="Spormann A.M."/>
            <person name="Op den Camp H."/>
            <person name="Overmann J."/>
            <person name="Amann R."/>
            <person name="Jetten M.S.M."/>
            <person name="Mascher T."/>
            <person name="Medema M.H."/>
            <person name="Devos D.P."/>
            <person name="Kaster A.-K."/>
            <person name="Ovreas L."/>
            <person name="Rohde M."/>
            <person name="Galperin M.Y."/>
            <person name="Jogler C."/>
        </authorList>
    </citation>
    <scope>NUCLEOTIDE SEQUENCE [LARGE SCALE GENOMIC DNA]</scope>
    <source>
        <strain evidence="4 5">FF011L</strain>
    </source>
</reference>
<evidence type="ECO:0000313" key="5">
    <source>
        <dbReference type="Proteomes" id="UP000320672"/>
    </source>
</evidence>
<dbReference type="PANTHER" id="PTHR32328:SF0">
    <property type="entry name" value="L-SERYL-TRNA(SEC) SELENIUM TRANSFERASE"/>
    <property type="match status" value="1"/>
</dbReference>
<protein>
    <submittedName>
        <fullName evidence="4">L-seryl-tRNA(Sec) selenium transferase</fullName>
        <ecNumber evidence="4">2.9.1.1</ecNumber>
    </submittedName>
</protein>
<evidence type="ECO:0000256" key="1">
    <source>
        <dbReference type="ARBA" id="ARBA00001933"/>
    </source>
</evidence>
<dbReference type="SUPFAM" id="SSF53383">
    <property type="entry name" value="PLP-dependent transferases"/>
    <property type="match status" value="1"/>
</dbReference>
<keyword evidence="5" id="KW-1185">Reference proteome</keyword>
<comment type="cofactor">
    <cofactor evidence="1">
        <name>pyridoxal 5'-phosphate</name>
        <dbReference type="ChEBI" id="CHEBI:597326"/>
    </cofactor>
</comment>
<dbReference type="Gene3D" id="3.90.1150.180">
    <property type="match status" value="1"/>
</dbReference>
<dbReference type="InterPro" id="IPR015421">
    <property type="entry name" value="PyrdxlP-dep_Trfase_major"/>
</dbReference>
<dbReference type="Pfam" id="PF03841">
    <property type="entry name" value="SelA"/>
    <property type="match status" value="1"/>
</dbReference>
<keyword evidence="4" id="KW-0808">Transferase</keyword>
<keyword evidence="2" id="KW-0663">Pyridoxal phosphate</keyword>